<dbReference type="EMBL" id="RQGH01000008">
    <property type="protein sequence ID" value="TGL75072.1"/>
    <property type="molecule type" value="Genomic_DNA"/>
</dbReference>
<sequence>MIALLFLITNCCLVPKHKVSARFSEYQIETTVDSELAKYYLESFNQSKINHPEFDKVIRGISAEFNDQKPNRDILKQISDKTSIDFAALYFARQMLNDKSNLILQKQFLLNLEYVKNQKIQYNDSKLLILLVPGFDYVENGKVTGADFAKPKELLSQTGIQVQLVGIDPIGSVEENAAFISKTISSFPNRNILIAGASSAGPAIHLALGESLTLDQTKQVKAWLNLGGVLQGVPVLDQFSIGIKGFLFKTIVWFKDWRIKSFQSMQTAVSRERFNRIKLPGHIYTLNYIGMSLSGDISRFAYDKYCLMREDGPNDGLSLLPDLVAPNSHTILAPKSDHFFAEDPEIDIKTLALLKTILDHLGY</sequence>
<organism evidence="1 2">
    <name type="scientific">Leptospira jelokensis</name>
    <dbReference type="NCBI Taxonomy" id="2484931"/>
    <lineage>
        <taxon>Bacteria</taxon>
        <taxon>Pseudomonadati</taxon>
        <taxon>Spirochaetota</taxon>
        <taxon>Spirochaetia</taxon>
        <taxon>Leptospirales</taxon>
        <taxon>Leptospiraceae</taxon>
        <taxon>Leptospira</taxon>
    </lineage>
</organism>
<evidence type="ECO:0000313" key="1">
    <source>
        <dbReference type="EMBL" id="TGL75072.1"/>
    </source>
</evidence>
<gene>
    <name evidence="1" type="ORF">EHQ62_03050</name>
</gene>
<name>A0A4Z1A3P0_9LEPT</name>
<dbReference type="Proteomes" id="UP000297567">
    <property type="component" value="Unassembled WGS sequence"/>
</dbReference>
<dbReference type="RefSeq" id="WP_135640774.1">
    <property type="nucleotide sequence ID" value="NZ_RQGH01000008.1"/>
</dbReference>
<protein>
    <submittedName>
        <fullName evidence="1">Uncharacterized protein</fullName>
    </submittedName>
</protein>
<keyword evidence="2" id="KW-1185">Reference proteome</keyword>
<proteinExistence type="predicted"/>
<dbReference type="AlphaFoldDB" id="A0A4Z1A3P0"/>
<comment type="caution">
    <text evidence="1">The sequence shown here is derived from an EMBL/GenBank/DDBJ whole genome shotgun (WGS) entry which is preliminary data.</text>
</comment>
<evidence type="ECO:0000313" key="2">
    <source>
        <dbReference type="Proteomes" id="UP000297567"/>
    </source>
</evidence>
<accession>A0A4Z1A3P0</accession>
<reference evidence="1" key="1">
    <citation type="journal article" date="2019" name="PLoS Negl. Trop. Dis.">
        <title>Revisiting the worldwide diversity of Leptospira species in the environment.</title>
        <authorList>
            <person name="Vincent A.T."/>
            <person name="Schiettekatte O."/>
            <person name="Bourhy P."/>
            <person name="Veyrier F.J."/>
            <person name="Picardeau M."/>
        </authorList>
    </citation>
    <scope>NUCLEOTIDE SEQUENCE [LARGE SCALE GENOMIC DNA]</scope>
    <source>
        <strain evidence="1">201702451</strain>
    </source>
</reference>